<gene>
    <name evidence="2" type="primary">BQ5605_C007g04456</name>
    <name evidence="2" type="ORF">BQ5605_C007G04456</name>
</gene>
<keyword evidence="3" id="KW-1185">Reference proteome</keyword>
<evidence type="ECO:0000313" key="2">
    <source>
        <dbReference type="EMBL" id="SGY60613.1"/>
    </source>
</evidence>
<dbReference type="Proteomes" id="UP000249464">
    <property type="component" value="Unassembled WGS sequence"/>
</dbReference>
<protein>
    <submittedName>
        <fullName evidence="2">BQ5605_C007g04456 protein</fullName>
    </submittedName>
</protein>
<reference evidence="2 3" key="1">
    <citation type="submission" date="2016-11" db="EMBL/GenBank/DDBJ databases">
        <authorList>
            <person name="Jaros S."/>
            <person name="Januszkiewicz K."/>
            <person name="Wedrychowicz H."/>
        </authorList>
    </citation>
    <scope>NUCLEOTIDE SEQUENCE [LARGE SCALE GENOMIC DNA]</scope>
</reference>
<feature type="region of interest" description="Disordered" evidence="1">
    <location>
        <begin position="19"/>
        <end position="46"/>
    </location>
</feature>
<proteinExistence type="predicted"/>
<organism evidence="2 3">
    <name type="scientific">Microbotryum silenes-dioicae</name>
    <dbReference type="NCBI Taxonomy" id="796604"/>
    <lineage>
        <taxon>Eukaryota</taxon>
        <taxon>Fungi</taxon>
        <taxon>Dikarya</taxon>
        <taxon>Basidiomycota</taxon>
        <taxon>Pucciniomycotina</taxon>
        <taxon>Microbotryomycetes</taxon>
        <taxon>Microbotryales</taxon>
        <taxon>Microbotryaceae</taxon>
        <taxon>Microbotryum</taxon>
    </lineage>
</organism>
<name>A0A2X0MA15_9BASI</name>
<dbReference type="EMBL" id="FQNC01000045">
    <property type="protein sequence ID" value="SGY60613.1"/>
    <property type="molecule type" value="Genomic_DNA"/>
</dbReference>
<accession>A0A2X0MA15</accession>
<dbReference type="AlphaFoldDB" id="A0A2X0MA15"/>
<evidence type="ECO:0000256" key="1">
    <source>
        <dbReference type="SAM" id="MobiDB-lite"/>
    </source>
</evidence>
<sequence length="93" mass="10277">MRYKTSWIRIGNLQGRCCQRNTGQAGRPGRPQSHAQSLRPASRARKWTTSTVIETKAVDSVCARAQINGIHLLPSAFIGKCGPTIDRIDELSE</sequence>
<evidence type="ECO:0000313" key="3">
    <source>
        <dbReference type="Proteomes" id="UP000249464"/>
    </source>
</evidence>